<dbReference type="Pfam" id="PF00583">
    <property type="entry name" value="Acetyltransf_1"/>
    <property type="match status" value="1"/>
</dbReference>
<keyword evidence="2" id="KW-0012">Acyltransferase</keyword>
<organism evidence="4 5">
    <name type="scientific">Variovorax robiniae</name>
    <dbReference type="NCBI Taxonomy" id="1836199"/>
    <lineage>
        <taxon>Bacteria</taxon>
        <taxon>Pseudomonadati</taxon>
        <taxon>Pseudomonadota</taxon>
        <taxon>Betaproteobacteria</taxon>
        <taxon>Burkholderiales</taxon>
        <taxon>Comamonadaceae</taxon>
        <taxon>Variovorax</taxon>
    </lineage>
</organism>
<dbReference type="PANTHER" id="PTHR43877:SF1">
    <property type="entry name" value="ACETYLTRANSFERASE"/>
    <property type="match status" value="1"/>
</dbReference>
<dbReference type="CDD" id="cd04301">
    <property type="entry name" value="NAT_SF"/>
    <property type="match status" value="1"/>
</dbReference>
<feature type="domain" description="N-acetyltransferase" evidence="3">
    <location>
        <begin position="2"/>
        <end position="163"/>
    </location>
</feature>
<protein>
    <submittedName>
        <fullName evidence="4">GNAT family N-acetyltransferase</fullName>
    </submittedName>
</protein>
<evidence type="ECO:0000256" key="1">
    <source>
        <dbReference type="ARBA" id="ARBA00022679"/>
    </source>
</evidence>
<dbReference type="InterPro" id="IPR016181">
    <property type="entry name" value="Acyl_CoA_acyltransferase"/>
</dbReference>
<reference evidence="4 5" key="1">
    <citation type="submission" date="2024-03" db="EMBL/GenBank/DDBJ databases">
        <title>Novel species of the genus Variovorax.</title>
        <authorList>
            <person name="Liu Q."/>
            <person name="Xin Y.-H."/>
        </authorList>
    </citation>
    <scope>NUCLEOTIDE SEQUENCE [LARGE SCALE GENOMIC DNA]</scope>
    <source>
        <strain evidence="4 5">KACC 18901</strain>
    </source>
</reference>
<gene>
    <name evidence="4" type="ORF">WKW79_19805</name>
</gene>
<evidence type="ECO:0000259" key="3">
    <source>
        <dbReference type="PROSITE" id="PS51186"/>
    </source>
</evidence>
<evidence type="ECO:0000256" key="2">
    <source>
        <dbReference type="ARBA" id="ARBA00023315"/>
    </source>
</evidence>
<dbReference type="PROSITE" id="PS51186">
    <property type="entry name" value="GNAT"/>
    <property type="match status" value="1"/>
</dbReference>
<dbReference type="InterPro" id="IPR050832">
    <property type="entry name" value="Bact_Acetyltransf"/>
</dbReference>
<dbReference type="InterPro" id="IPR000182">
    <property type="entry name" value="GNAT_dom"/>
</dbReference>
<dbReference type="Gene3D" id="3.40.630.30">
    <property type="match status" value="1"/>
</dbReference>
<evidence type="ECO:0000313" key="4">
    <source>
        <dbReference type="EMBL" id="MEJ8856830.1"/>
    </source>
</evidence>
<dbReference type="EMBL" id="JBBKZS010000008">
    <property type="protein sequence ID" value="MEJ8856830.1"/>
    <property type="molecule type" value="Genomic_DNA"/>
</dbReference>
<accession>A0ABU8XAF1</accession>
<dbReference type="RefSeq" id="WP_340337048.1">
    <property type="nucleotide sequence ID" value="NZ_JBBKZS010000008.1"/>
</dbReference>
<dbReference type="PANTHER" id="PTHR43877">
    <property type="entry name" value="AMINOALKYLPHOSPHONATE N-ACETYLTRANSFERASE-RELATED-RELATED"/>
    <property type="match status" value="1"/>
</dbReference>
<proteinExistence type="predicted"/>
<keyword evidence="5" id="KW-1185">Reference proteome</keyword>
<comment type="caution">
    <text evidence="4">The sequence shown here is derived from an EMBL/GenBank/DDBJ whole genome shotgun (WGS) entry which is preliminary data.</text>
</comment>
<name>A0ABU8XAF1_9BURK</name>
<evidence type="ECO:0000313" key="5">
    <source>
        <dbReference type="Proteomes" id="UP001367030"/>
    </source>
</evidence>
<sequence>MGDIRQVGVADAPAVAAVLQEAAQWLVDGGRTLWTAAHVSDERVLRDVEAGLFFADRREGEIVGVNKFELEDLYFWPEIERGTSAFVHKLAVRRQWAGQGVSSGLLAFAKARAESLGLPWLRLDCRADRGSLRALYEGFGFGLHSVIHKGSVAFARYELRTGAQGPDQGFGAPSPNS</sequence>
<dbReference type="SUPFAM" id="SSF55729">
    <property type="entry name" value="Acyl-CoA N-acyltransferases (Nat)"/>
    <property type="match status" value="1"/>
</dbReference>
<keyword evidence="1" id="KW-0808">Transferase</keyword>
<dbReference type="Proteomes" id="UP001367030">
    <property type="component" value="Unassembled WGS sequence"/>
</dbReference>